<dbReference type="AlphaFoldDB" id="A0A810LAG1"/>
<dbReference type="InterPro" id="IPR036412">
    <property type="entry name" value="HAD-like_sf"/>
</dbReference>
<keyword evidence="1" id="KW-1133">Transmembrane helix</keyword>
<dbReference type="Gene3D" id="1.20.1440.100">
    <property type="entry name" value="SG protein - dephosphorylation function"/>
    <property type="match status" value="1"/>
</dbReference>
<dbReference type="OrthoDB" id="9784466at2"/>
<dbReference type="Pfam" id="PF12710">
    <property type="entry name" value="HAD"/>
    <property type="match status" value="1"/>
</dbReference>
<dbReference type="SUPFAM" id="SSF56784">
    <property type="entry name" value="HAD-like"/>
    <property type="match status" value="1"/>
</dbReference>
<dbReference type="KEGG" id="aser:Asera_59730"/>
<feature type="transmembrane region" description="Helical" evidence="1">
    <location>
        <begin position="36"/>
        <end position="54"/>
    </location>
</feature>
<dbReference type="Gene3D" id="3.40.50.1000">
    <property type="entry name" value="HAD superfamily/HAD-like"/>
    <property type="match status" value="1"/>
</dbReference>
<proteinExistence type="predicted"/>
<gene>
    <name evidence="2" type="ORF">Asera_59730</name>
</gene>
<organism evidence="2 3">
    <name type="scientific">Actinocatenispora sera</name>
    <dbReference type="NCBI Taxonomy" id="390989"/>
    <lineage>
        <taxon>Bacteria</taxon>
        <taxon>Bacillati</taxon>
        <taxon>Actinomycetota</taxon>
        <taxon>Actinomycetes</taxon>
        <taxon>Micromonosporales</taxon>
        <taxon>Micromonosporaceae</taxon>
        <taxon>Actinocatenispora</taxon>
    </lineage>
</organism>
<sequence length="230" mass="24698">MNPPRRPTAVFDLDGTLVRGDSFALFTRRLLFRQRWRAALALVAAVVLVPLMALGPTRRYGLRALLWLATAGLTEARCTALAEEFAARRASQSIPVALDRLRRHLAAGDRVVVATACADPLASAICARLGLGDVEVVAAQLRPGRTGLRPYLGCRGPQKVDRLRAIGVAEPIDHAYTDAAVDLPLLAAARHRVLVAPSDRELDRLRAALPGADLEVLLDAQPSPTTDAPT</sequence>
<dbReference type="EMBL" id="AP023354">
    <property type="protein sequence ID" value="BCJ31865.1"/>
    <property type="molecule type" value="Genomic_DNA"/>
</dbReference>
<keyword evidence="1" id="KW-0472">Membrane</keyword>
<evidence type="ECO:0000256" key="1">
    <source>
        <dbReference type="SAM" id="Phobius"/>
    </source>
</evidence>
<dbReference type="Proteomes" id="UP000680750">
    <property type="component" value="Chromosome"/>
</dbReference>
<dbReference type="RefSeq" id="WP_051801309.1">
    <property type="nucleotide sequence ID" value="NZ_AP023354.1"/>
</dbReference>
<accession>A0A810LAG1</accession>
<keyword evidence="1" id="KW-0812">Transmembrane</keyword>
<evidence type="ECO:0000313" key="3">
    <source>
        <dbReference type="Proteomes" id="UP000680750"/>
    </source>
</evidence>
<dbReference type="InterPro" id="IPR023214">
    <property type="entry name" value="HAD_sf"/>
</dbReference>
<protein>
    <submittedName>
        <fullName evidence="2">Phosphoserine phosphatase</fullName>
    </submittedName>
</protein>
<evidence type="ECO:0000313" key="2">
    <source>
        <dbReference type="EMBL" id="BCJ31865.1"/>
    </source>
</evidence>
<reference evidence="2" key="1">
    <citation type="submission" date="2020-08" db="EMBL/GenBank/DDBJ databases">
        <title>Whole genome shotgun sequence of Actinocatenispora sera NBRC 101916.</title>
        <authorList>
            <person name="Komaki H."/>
            <person name="Tamura T."/>
        </authorList>
    </citation>
    <scope>NUCLEOTIDE SEQUENCE</scope>
    <source>
        <strain evidence="2">NBRC 101916</strain>
    </source>
</reference>
<keyword evidence="3" id="KW-1185">Reference proteome</keyword>
<name>A0A810LAG1_9ACTN</name>